<dbReference type="PROSITE" id="PS51762">
    <property type="entry name" value="GH16_2"/>
    <property type="match status" value="1"/>
</dbReference>
<dbReference type="AlphaFoldDB" id="A0A1M6GRM7"/>
<dbReference type="InterPro" id="IPR000757">
    <property type="entry name" value="Beta-glucanase-like"/>
</dbReference>
<keyword evidence="4" id="KW-0732">Signal</keyword>
<dbReference type="SUPFAM" id="SSF49899">
    <property type="entry name" value="Concanavalin A-like lectins/glucanases"/>
    <property type="match status" value="2"/>
</dbReference>
<comment type="similarity">
    <text evidence="1">Belongs to the glycosyl hydrolase 16 family.</text>
</comment>
<dbReference type="Pfam" id="PF02018">
    <property type="entry name" value="CBM_4_9"/>
    <property type="match status" value="3"/>
</dbReference>
<evidence type="ECO:0000313" key="6">
    <source>
        <dbReference type="EMBL" id="SHJ12549.1"/>
    </source>
</evidence>
<evidence type="ECO:0000259" key="5">
    <source>
        <dbReference type="PROSITE" id="PS51762"/>
    </source>
</evidence>
<sequence>MKKGKWFNAVALAMSAAMAMTSVPMGVQAKSSNSFADKYSDEGYSLVWNDEFEGDSLNTSDWNVEQHEPGWVNSELQRYTALDEGNIEVKNGKLSLKPHVTEAETSDGVDEETAEEKITNVSFDFDFSAEDSRSIALQVNFGKISSLGDAGVAPATVKVSNISLIDTTDDVQVLSDTDFKNGEWNCGFNSPGEGSCSFEDGKAVIEIKNSGDENWHIQLQQSGIELKKDHHYSFSMEAAASADRGVEVSVLDPDNGWAWYGGTTATIEGSALAGGSSSAGKREITSGRITTQNKHDFTYGRFEARAKVPTGKGYLPAFWLMATDEGLYGQWPKCGEIDIMEVMGQDTSKSYHTIHYGYSAGSGHKENQGSKTLRENDFADEYHVFRMDWEPGKITWYVDDEQVYTTNDWYTGADESSQLTYPAPFDQDFYVILNLAVGGSWVGYPTDEVYEHMNNDSYDVDYVRVYQKSEEEYAKEEAKCKRPEKEPVTYREPDEEGNYVINGDFSKDIAFDGAEDADKDNWVLHLESDAKDSTYKVKNNKIKITPSDVGSQNHSVQLKQAGIPMYKGWEYELTFDAVADEDREMIVDVEGPDRGWTRYMQDTSVKVGTKKQSYTYTFTMNDKTDPNTALEFNFGKQKSTAPVTISNVKLVHKSGETVDDGDLKEIRSDGNYIYNGGFDQGEGRLGYWDIDDNDKDAVSVTNKKNSRMLKVVAPKGTSAKKPIVISQGELSPISAGQYEISFDAYTENGDADGITVEVAGQSVTPELTDSLKHFAKKVVVEKNLSRSESNVELRFTKPGTYYLDNVFFTEAALIKNGSFNAGIAGFSPYIYDSVNANYVIDNMNGNDNTFAMTIEDTVAETDDNCWYVQLNQDGVNLEKGKTYKVSFRAKSSINRVIKYSLQEFEGAWTNYSGTGSVEIGPEWKTFTHTFTMENETDSNTRFNITMGSVDGIRITEKHDVYIDDIELVEVDGDEPVPAPAPGESGEPAPVEPSPSNPTDPEPIVEPTPVPTPEVTPTPEPTPEVKPTPTPEVKPTPKPAPTPEQVITVIKKVVKVVVKVVKRIIDWIFKLFP</sequence>
<dbReference type="InterPro" id="IPR013320">
    <property type="entry name" value="ConA-like_dom_sf"/>
</dbReference>
<keyword evidence="2" id="KW-0378">Hydrolase</keyword>
<feature type="region of interest" description="Disordered" evidence="3">
    <location>
        <begin position="972"/>
        <end position="1041"/>
    </location>
</feature>
<name>A0A1M6GRM7_PSEXY</name>
<dbReference type="Proteomes" id="UP000184185">
    <property type="component" value="Unassembled WGS sequence"/>
</dbReference>
<dbReference type="InterPro" id="IPR003305">
    <property type="entry name" value="CenC_carb-bd"/>
</dbReference>
<dbReference type="SUPFAM" id="SSF49785">
    <property type="entry name" value="Galactose-binding domain-like"/>
    <property type="match status" value="4"/>
</dbReference>
<dbReference type="InterPro" id="IPR008979">
    <property type="entry name" value="Galactose-bd-like_sf"/>
</dbReference>
<dbReference type="PANTHER" id="PTHR10963:SF55">
    <property type="entry name" value="GLYCOSIDE HYDROLASE FAMILY 16 PROTEIN"/>
    <property type="match status" value="1"/>
</dbReference>
<dbReference type="CDD" id="cd08023">
    <property type="entry name" value="GH16_laminarinase_like"/>
    <property type="match status" value="1"/>
</dbReference>
<gene>
    <name evidence="6" type="ORF">SAMN02745725_01824</name>
</gene>
<feature type="domain" description="GH16" evidence="5">
    <location>
        <begin position="182"/>
        <end position="471"/>
    </location>
</feature>
<dbReference type="EMBL" id="FQYQ01000010">
    <property type="protein sequence ID" value="SHJ12549.1"/>
    <property type="molecule type" value="Genomic_DNA"/>
</dbReference>
<proteinExistence type="inferred from homology"/>
<dbReference type="GO" id="GO:0004553">
    <property type="term" value="F:hydrolase activity, hydrolyzing O-glycosyl compounds"/>
    <property type="evidence" value="ECO:0007669"/>
    <property type="project" value="InterPro"/>
</dbReference>
<dbReference type="GO" id="GO:0005975">
    <property type="term" value="P:carbohydrate metabolic process"/>
    <property type="evidence" value="ECO:0007669"/>
    <property type="project" value="InterPro"/>
</dbReference>
<dbReference type="InterPro" id="IPR050546">
    <property type="entry name" value="Glycosyl_Hydrlase_16"/>
</dbReference>
<protein>
    <submittedName>
        <fullName evidence="6">Carbohydrate binding domain-containing protein</fullName>
    </submittedName>
</protein>
<evidence type="ECO:0000256" key="3">
    <source>
        <dbReference type="SAM" id="MobiDB-lite"/>
    </source>
</evidence>
<dbReference type="RefSeq" id="WP_083572456.1">
    <property type="nucleotide sequence ID" value="NZ_FQYQ01000010.1"/>
</dbReference>
<evidence type="ECO:0000256" key="1">
    <source>
        <dbReference type="ARBA" id="ARBA00006865"/>
    </source>
</evidence>
<accession>A0A1M6GRM7</accession>
<organism evidence="6 7">
    <name type="scientific">Pseudobutyrivibrio xylanivorans DSM 14809</name>
    <dbReference type="NCBI Taxonomy" id="1123012"/>
    <lineage>
        <taxon>Bacteria</taxon>
        <taxon>Bacillati</taxon>
        <taxon>Bacillota</taxon>
        <taxon>Clostridia</taxon>
        <taxon>Lachnospirales</taxon>
        <taxon>Lachnospiraceae</taxon>
        <taxon>Pseudobutyrivibrio</taxon>
    </lineage>
</organism>
<dbReference type="STRING" id="185007.SAMN02910350_02600"/>
<dbReference type="PANTHER" id="PTHR10963">
    <property type="entry name" value="GLYCOSYL HYDROLASE-RELATED"/>
    <property type="match status" value="1"/>
</dbReference>
<feature type="compositionally biased region" description="Pro residues" evidence="3">
    <location>
        <begin position="989"/>
        <end position="1041"/>
    </location>
</feature>
<feature type="chain" id="PRO_5039047279" evidence="4">
    <location>
        <begin position="20"/>
        <end position="1072"/>
    </location>
</feature>
<dbReference type="OrthoDB" id="9809583at2"/>
<feature type="signal peptide" evidence="4">
    <location>
        <begin position="1"/>
        <end position="19"/>
    </location>
</feature>
<reference evidence="6 7" key="1">
    <citation type="submission" date="2016-11" db="EMBL/GenBank/DDBJ databases">
        <authorList>
            <person name="Jaros S."/>
            <person name="Januszkiewicz K."/>
            <person name="Wedrychowicz H."/>
        </authorList>
    </citation>
    <scope>NUCLEOTIDE SEQUENCE [LARGE SCALE GENOMIC DNA]</scope>
    <source>
        <strain evidence="6 7">DSM 14809</strain>
    </source>
</reference>
<evidence type="ECO:0000256" key="2">
    <source>
        <dbReference type="ARBA" id="ARBA00022801"/>
    </source>
</evidence>
<evidence type="ECO:0000313" key="7">
    <source>
        <dbReference type="Proteomes" id="UP000184185"/>
    </source>
</evidence>
<dbReference type="Gene3D" id="2.60.120.260">
    <property type="entry name" value="Galactose-binding domain-like"/>
    <property type="match status" value="3"/>
</dbReference>
<dbReference type="Gene3D" id="2.60.120.200">
    <property type="match status" value="2"/>
</dbReference>
<dbReference type="Pfam" id="PF00722">
    <property type="entry name" value="Glyco_hydro_16"/>
    <property type="match status" value="1"/>
</dbReference>
<evidence type="ECO:0000256" key="4">
    <source>
        <dbReference type="SAM" id="SignalP"/>
    </source>
</evidence>
<keyword evidence="7" id="KW-1185">Reference proteome</keyword>